<accession>A0ABS8P1H9</accession>
<dbReference type="RefSeq" id="WP_230729780.1">
    <property type="nucleotide sequence ID" value="NZ_JAJNDB010000001.1"/>
</dbReference>
<protein>
    <submittedName>
        <fullName evidence="3">Polysaccharide lyase</fullName>
    </submittedName>
</protein>
<feature type="region of interest" description="Disordered" evidence="1">
    <location>
        <begin position="34"/>
        <end position="74"/>
    </location>
</feature>
<dbReference type="PROSITE" id="PS51257">
    <property type="entry name" value="PROKAR_LIPOPROTEIN"/>
    <property type="match status" value="1"/>
</dbReference>
<feature type="compositionally biased region" description="Low complexity" evidence="1">
    <location>
        <begin position="34"/>
        <end position="69"/>
    </location>
</feature>
<keyword evidence="3" id="KW-0456">Lyase</keyword>
<reference evidence="3 4" key="1">
    <citation type="submission" date="2021-11" db="EMBL/GenBank/DDBJ databases">
        <title>Draft genome sequence of Actinomycetospora sp. SF1 isolated from the rhizosphere soil.</title>
        <authorList>
            <person name="Duangmal K."/>
            <person name="Chantavorakit T."/>
        </authorList>
    </citation>
    <scope>NUCLEOTIDE SEQUENCE [LARGE SCALE GENOMIC DNA]</scope>
    <source>
        <strain evidence="3 4">TBRC 5722</strain>
    </source>
</reference>
<sequence length="293" mass="30367">MTRDHPWATRSRRALGAVAAVLLVAAVGVGCSSDGTGGAPSSTPPATTTTTKAPAATGAPDPATAPAPTWQLGTGDLLSSFRDTPYNDEGAPPPVVVNSPNIPGRQAVSYTVPGGGIRAELEPKIPSLNEGDEAWYGFAWYLPPDFPVNTPDWQVVAQWKNFGDGSPPIEVKVGNGQFVLDGGAGGHHPAQNYFTQPIGAAQPGQQTDIVVHITFSSDPGQATADVWENGQQKITNFHPANGTLYEGEQSYLKTGIYRDSAIAQSATLFLDDARVGSSYESAAALAGAGAPSK</sequence>
<comment type="caution">
    <text evidence="3">The sequence shown here is derived from an EMBL/GenBank/DDBJ whole genome shotgun (WGS) entry which is preliminary data.</text>
</comment>
<keyword evidence="4" id="KW-1185">Reference proteome</keyword>
<feature type="chain" id="PRO_5046938577" evidence="2">
    <location>
        <begin position="33"/>
        <end position="293"/>
    </location>
</feature>
<evidence type="ECO:0000256" key="2">
    <source>
        <dbReference type="SAM" id="SignalP"/>
    </source>
</evidence>
<keyword evidence="2" id="KW-0732">Signal</keyword>
<dbReference type="Pfam" id="PF14099">
    <property type="entry name" value="Polysacc_lyase"/>
    <property type="match status" value="1"/>
</dbReference>
<dbReference type="Proteomes" id="UP001199469">
    <property type="component" value="Unassembled WGS sequence"/>
</dbReference>
<name>A0ABS8P1H9_9PSEU</name>
<evidence type="ECO:0000313" key="4">
    <source>
        <dbReference type="Proteomes" id="UP001199469"/>
    </source>
</evidence>
<proteinExistence type="predicted"/>
<dbReference type="Gene3D" id="2.60.120.200">
    <property type="match status" value="1"/>
</dbReference>
<evidence type="ECO:0000313" key="3">
    <source>
        <dbReference type="EMBL" id="MCD2192089.1"/>
    </source>
</evidence>
<dbReference type="EMBL" id="JAJNDB010000001">
    <property type="protein sequence ID" value="MCD2192089.1"/>
    <property type="molecule type" value="Genomic_DNA"/>
</dbReference>
<organism evidence="3 4">
    <name type="scientific">Actinomycetospora endophytica</name>
    <dbReference type="NCBI Taxonomy" id="2291215"/>
    <lineage>
        <taxon>Bacteria</taxon>
        <taxon>Bacillati</taxon>
        <taxon>Actinomycetota</taxon>
        <taxon>Actinomycetes</taxon>
        <taxon>Pseudonocardiales</taxon>
        <taxon>Pseudonocardiaceae</taxon>
        <taxon>Actinomycetospora</taxon>
    </lineage>
</organism>
<evidence type="ECO:0000256" key="1">
    <source>
        <dbReference type="SAM" id="MobiDB-lite"/>
    </source>
</evidence>
<gene>
    <name evidence="3" type="ORF">LQ327_01615</name>
</gene>
<feature type="signal peptide" evidence="2">
    <location>
        <begin position="1"/>
        <end position="32"/>
    </location>
</feature>
<dbReference type="GO" id="GO:0016829">
    <property type="term" value="F:lyase activity"/>
    <property type="evidence" value="ECO:0007669"/>
    <property type="project" value="UniProtKB-KW"/>
</dbReference>
<dbReference type="InterPro" id="IPR025975">
    <property type="entry name" value="Polysacc_lyase"/>
</dbReference>